<dbReference type="AlphaFoldDB" id="A0A4Y8R960"/>
<organism evidence="1 2">
    <name type="scientific">Jiella endophytica</name>
    <dbReference type="NCBI Taxonomy" id="2558362"/>
    <lineage>
        <taxon>Bacteria</taxon>
        <taxon>Pseudomonadati</taxon>
        <taxon>Pseudomonadota</taxon>
        <taxon>Alphaproteobacteria</taxon>
        <taxon>Hyphomicrobiales</taxon>
        <taxon>Aurantimonadaceae</taxon>
        <taxon>Jiella</taxon>
    </lineage>
</organism>
<dbReference type="InterPro" id="IPR011990">
    <property type="entry name" value="TPR-like_helical_dom_sf"/>
</dbReference>
<evidence type="ECO:0000313" key="1">
    <source>
        <dbReference type="EMBL" id="TFF18068.1"/>
    </source>
</evidence>
<evidence type="ECO:0000313" key="2">
    <source>
        <dbReference type="Proteomes" id="UP000298179"/>
    </source>
</evidence>
<dbReference type="RefSeq" id="WP_134764129.1">
    <property type="nucleotide sequence ID" value="NZ_SOZD01000011.1"/>
</dbReference>
<name>A0A4Y8R960_9HYPH</name>
<dbReference type="Gene3D" id="1.25.40.10">
    <property type="entry name" value="Tetratricopeptide repeat domain"/>
    <property type="match status" value="1"/>
</dbReference>
<sequence>MPHAFAPDPQTIIDFWREAGPEKWFGKDAAFDETIRQRFGDLYEMAARGELDDWAKTASGALALVILLDQFPRNMFRDTPLAFATDGKALEIARMALARGDHETVAEDVNQFLVLPLMHSEALADQEDCVAWMARIGDPDNVKFAELHRDIIADYGRFPHRNALLGRETSEAEQAYLDGGGFSG</sequence>
<dbReference type="SUPFAM" id="SSF48452">
    <property type="entry name" value="TPR-like"/>
    <property type="match status" value="1"/>
</dbReference>
<comment type="caution">
    <text evidence="1">The sequence shown here is derived from an EMBL/GenBank/DDBJ whole genome shotgun (WGS) entry which is preliminary data.</text>
</comment>
<dbReference type="Proteomes" id="UP000298179">
    <property type="component" value="Unassembled WGS sequence"/>
</dbReference>
<keyword evidence="2" id="KW-1185">Reference proteome</keyword>
<reference evidence="1 2" key="1">
    <citation type="submission" date="2019-03" db="EMBL/GenBank/DDBJ databases">
        <title>Jiella endophytica sp. nov., a novel endophytic bacterium isolated from root of Ficus microcarpa Linn. f.</title>
        <authorList>
            <person name="Tuo L."/>
        </authorList>
    </citation>
    <scope>NUCLEOTIDE SEQUENCE [LARGE SCALE GENOMIC DNA]</scope>
    <source>
        <strain evidence="1 2">CBS5Q-3</strain>
    </source>
</reference>
<dbReference type="InterPro" id="IPR010323">
    <property type="entry name" value="DUF924"/>
</dbReference>
<protein>
    <submittedName>
        <fullName evidence="1">DUF924 domain-containing protein</fullName>
    </submittedName>
</protein>
<accession>A0A4Y8R960</accession>
<proteinExistence type="predicted"/>
<dbReference type="Pfam" id="PF06041">
    <property type="entry name" value="DUF924"/>
    <property type="match status" value="1"/>
</dbReference>
<gene>
    <name evidence="1" type="ORF">E3C22_22480</name>
</gene>
<dbReference type="EMBL" id="SOZD01000011">
    <property type="protein sequence ID" value="TFF18068.1"/>
    <property type="molecule type" value="Genomic_DNA"/>
</dbReference>
<dbReference type="Gene3D" id="1.20.58.320">
    <property type="entry name" value="TPR-like"/>
    <property type="match status" value="1"/>
</dbReference>
<dbReference type="OrthoDB" id="7593450at2"/>